<dbReference type="InterPro" id="IPR011008">
    <property type="entry name" value="Dimeric_a/b-barrel"/>
</dbReference>
<dbReference type="Proteomes" id="UP000295565">
    <property type="component" value="Unassembled WGS sequence"/>
</dbReference>
<evidence type="ECO:0000256" key="1">
    <source>
        <dbReference type="ARBA" id="ARBA00023015"/>
    </source>
</evidence>
<dbReference type="InterPro" id="IPR036390">
    <property type="entry name" value="WH_DNA-bd_sf"/>
</dbReference>
<dbReference type="GO" id="GO:0005829">
    <property type="term" value="C:cytosol"/>
    <property type="evidence" value="ECO:0007669"/>
    <property type="project" value="TreeGrafter"/>
</dbReference>
<protein>
    <submittedName>
        <fullName evidence="5">AsnC family transcriptional regulator</fullName>
    </submittedName>
</protein>
<dbReference type="Gene3D" id="1.10.10.10">
    <property type="entry name" value="Winged helix-like DNA-binding domain superfamily/Winged helix DNA-binding domain"/>
    <property type="match status" value="1"/>
</dbReference>
<name>A0A4R1J8A3_9GAMM</name>
<evidence type="ECO:0000313" key="6">
    <source>
        <dbReference type="Proteomes" id="UP000295565"/>
    </source>
</evidence>
<dbReference type="SUPFAM" id="SSF54909">
    <property type="entry name" value="Dimeric alpha+beta barrel"/>
    <property type="match status" value="1"/>
</dbReference>
<dbReference type="PANTHER" id="PTHR30154">
    <property type="entry name" value="LEUCINE-RESPONSIVE REGULATORY PROTEIN"/>
    <property type="match status" value="1"/>
</dbReference>
<dbReference type="InterPro" id="IPR036388">
    <property type="entry name" value="WH-like_DNA-bd_sf"/>
</dbReference>
<keyword evidence="2" id="KW-0238">DNA-binding</keyword>
<evidence type="ECO:0000256" key="3">
    <source>
        <dbReference type="ARBA" id="ARBA00023163"/>
    </source>
</evidence>
<dbReference type="Pfam" id="PF01037">
    <property type="entry name" value="AsnC_trans_reg"/>
    <property type="match status" value="1"/>
</dbReference>
<evidence type="ECO:0000313" key="5">
    <source>
        <dbReference type="EMBL" id="TCK46778.1"/>
    </source>
</evidence>
<reference evidence="5 6" key="1">
    <citation type="submission" date="2019-03" db="EMBL/GenBank/DDBJ databases">
        <title>Genomic Encyclopedia of Type Strains, Phase IV (KMG-IV): sequencing the most valuable type-strain genomes for metagenomic binning, comparative biology and taxonomic classification.</title>
        <authorList>
            <person name="Goeker M."/>
        </authorList>
    </citation>
    <scope>NUCLEOTIDE SEQUENCE [LARGE SCALE GENOMIC DNA]</scope>
    <source>
        <strain evidence="5 6">DSM 18577</strain>
    </source>
</reference>
<dbReference type="PANTHER" id="PTHR30154:SF34">
    <property type="entry name" value="TRANSCRIPTIONAL REGULATOR AZLB"/>
    <property type="match status" value="1"/>
</dbReference>
<dbReference type="PRINTS" id="PR00033">
    <property type="entry name" value="HTHASNC"/>
</dbReference>
<organism evidence="5 6">
    <name type="scientific">Celerinatantimonas diazotrophica</name>
    <dbReference type="NCBI Taxonomy" id="412034"/>
    <lineage>
        <taxon>Bacteria</taxon>
        <taxon>Pseudomonadati</taxon>
        <taxon>Pseudomonadota</taxon>
        <taxon>Gammaproteobacteria</taxon>
        <taxon>Celerinatantimonadaceae</taxon>
        <taxon>Celerinatantimonas</taxon>
    </lineage>
</organism>
<dbReference type="OrthoDB" id="5476at2"/>
<dbReference type="InterPro" id="IPR000485">
    <property type="entry name" value="AsnC-type_HTH_dom"/>
</dbReference>
<dbReference type="Pfam" id="PF13404">
    <property type="entry name" value="HTH_AsnC-type"/>
    <property type="match status" value="1"/>
</dbReference>
<keyword evidence="1" id="KW-0805">Transcription regulation</keyword>
<keyword evidence="3" id="KW-0804">Transcription</keyword>
<evidence type="ECO:0000256" key="2">
    <source>
        <dbReference type="ARBA" id="ARBA00023125"/>
    </source>
</evidence>
<proteinExistence type="predicted"/>
<dbReference type="Gene3D" id="3.30.70.920">
    <property type="match status" value="1"/>
</dbReference>
<feature type="domain" description="HTH asnC-type" evidence="4">
    <location>
        <begin position="6"/>
        <end position="67"/>
    </location>
</feature>
<dbReference type="AlphaFoldDB" id="A0A4R1J8A3"/>
<dbReference type="SMART" id="SM00344">
    <property type="entry name" value="HTH_ASNC"/>
    <property type="match status" value="1"/>
</dbReference>
<dbReference type="PROSITE" id="PS50956">
    <property type="entry name" value="HTH_ASNC_2"/>
    <property type="match status" value="1"/>
</dbReference>
<comment type="caution">
    <text evidence="5">The sequence shown here is derived from an EMBL/GenBank/DDBJ whole genome shotgun (WGS) entry which is preliminary data.</text>
</comment>
<gene>
    <name evidence="5" type="ORF">EV690_3366</name>
</gene>
<dbReference type="InterPro" id="IPR019887">
    <property type="entry name" value="Tscrpt_reg_AsnC/Lrp_C"/>
</dbReference>
<dbReference type="SUPFAM" id="SSF46785">
    <property type="entry name" value="Winged helix' DNA-binding domain"/>
    <property type="match status" value="1"/>
</dbReference>
<dbReference type="RefSeq" id="WP_131914104.1">
    <property type="nucleotide sequence ID" value="NZ_OU594967.1"/>
</dbReference>
<dbReference type="GO" id="GO:0043200">
    <property type="term" value="P:response to amino acid"/>
    <property type="evidence" value="ECO:0007669"/>
    <property type="project" value="TreeGrafter"/>
</dbReference>
<evidence type="ECO:0000259" key="4">
    <source>
        <dbReference type="PROSITE" id="PS50956"/>
    </source>
</evidence>
<keyword evidence="6" id="KW-1185">Reference proteome</keyword>
<dbReference type="PROSITE" id="PS00519">
    <property type="entry name" value="HTH_ASNC_1"/>
    <property type="match status" value="1"/>
</dbReference>
<accession>A0A4R1J8A3</accession>
<dbReference type="GO" id="GO:0043565">
    <property type="term" value="F:sequence-specific DNA binding"/>
    <property type="evidence" value="ECO:0007669"/>
    <property type="project" value="InterPro"/>
</dbReference>
<dbReference type="EMBL" id="SMGD01000017">
    <property type="protein sequence ID" value="TCK46778.1"/>
    <property type="molecule type" value="Genomic_DNA"/>
</dbReference>
<dbReference type="InterPro" id="IPR019888">
    <property type="entry name" value="Tscrpt_reg_AsnC-like"/>
</dbReference>
<dbReference type="InterPro" id="IPR019885">
    <property type="entry name" value="Tscrpt_reg_HTH_AsnC-type_CS"/>
</dbReference>
<sequence length="146" mass="16711">MAKNNMDKFDQQIVALLAQDARLSVSAIARSINLSRSATQERIHQLERKGILAGYHAKVLDPEHGEALCAYFEVHAHECQWDDYQSLIASIPEVRSCQFISGQIDLMIYVETFKMSRLEQIRVELEQLNGVTLVRTHLVMKTLIDR</sequence>